<evidence type="ECO:0000259" key="2">
    <source>
        <dbReference type="Pfam" id="PF00857"/>
    </source>
</evidence>
<dbReference type="PANTHER" id="PTHR43540">
    <property type="entry name" value="PEROXYUREIDOACRYLATE/UREIDOACRYLATE AMIDOHYDROLASE-RELATED"/>
    <property type="match status" value="1"/>
</dbReference>
<protein>
    <submittedName>
        <fullName evidence="3">Cysteine hydrolase</fullName>
    </submittedName>
</protein>
<dbReference type="InterPro" id="IPR036380">
    <property type="entry name" value="Isochorismatase-like_sf"/>
</dbReference>
<reference evidence="3 4" key="1">
    <citation type="submission" date="2014-02" db="EMBL/GenBank/DDBJ databases">
        <title>The small core and large imbalanced accessory genome model reveals a collaborative survival strategy of Sorangium cellulosum strains in nature.</title>
        <authorList>
            <person name="Han K."/>
            <person name="Peng R."/>
            <person name="Blom J."/>
            <person name="Li Y.-Z."/>
        </authorList>
    </citation>
    <scope>NUCLEOTIDE SEQUENCE [LARGE SCALE GENOMIC DNA]</scope>
    <source>
        <strain evidence="3 4">So0011-07</strain>
    </source>
</reference>
<organism evidence="3 4">
    <name type="scientific">Sorangium cellulosum</name>
    <name type="common">Polyangium cellulosum</name>
    <dbReference type="NCBI Taxonomy" id="56"/>
    <lineage>
        <taxon>Bacteria</taxon>
        <taxon>Pseudomonadati</taxon>
        <taxon>Myxococcota</taxon>
        <taxon>Polyangia</taxon>
        <taxon>Polyangiales</taxon>
        <taxon>Polyangiaceae</taxon>
        <taxon>Sorangium</taxon>
    </lineage>
</organism>
<gene>
    <name evidence="3" type="ORF">BE17_52935</name>
</gene>
<dbReference type="CDD" id="cd00431">
    <property type="entry name" value="cysteine_hydrolases"/>
    <property type="match status" value="1"/>
</dbReference>
<evidence type="ECO:0000313" key="3">
    <source>
        <dbReference type="EMBL" id="KYF85631.1"/>
    </source>
</evidence>
<proteinExistence type="predicted"/>
<dbReference type="PANTHER" id="PTHR43540:SF9">
    <property type="entry name" value="FAMILY HYDROLASE, PUTATIVE (AFU_ORTHOLOGUE AFUA_2G08700)-RELATED"/>
    <property type="match status" value="1"/>
</dbReference>
<evidence type="ECO:0000256" key="1">
    <source>
        <dbReference type="ARBA" id="ARBA00022801"/>
    </source>
</evidence>
<dbReference type="SUPFAM" id="SSF52499">
    <property type="entry name" value="Isochorismatase-like hydrolases"/>
    <property type="match status" value="1"/>
</dbReference>
<dbReference type="AlphaFoldDB" id="A0A150RZN1"/>
<dbReference type="InterPro" id="IPR050272">
    <property type="entry name" value="Isochorismatase-like_hydrls"/>
</dbReference>
<sequence>MTAAGIEIAARPYPFRLAGRESVALLVIDMQRDFLEPGGFGAALGNDVRRLQRAVPTVRRLLDAFRERGLTVIHTKEGHRPDLSDCPAAKRDRGAPGLRIGDRGPMGRILVLGEPGNDFVPELAPAPGELVVPKPGKGAFYRTGLDARLAALGVSQLLIAGVTTEVCVQTTMREANDRGYECLLIEDATESYFPEFKAATLEMVRAQGAIVGWTAPASAVLAVL</sequence>
<keyword evidence="1 3" id="KW-0378">Hydrolase</keyword>
<name>A0A150RZN1_SORCE</name>
<dbReference type="Gene3D" id="3.40.50.850">
    <property type="entry name" value="Isochorismatase-like"/>
    <property type="match status" value="1"/>
</dbReference>
<dbReference type="Pfam" id="PF00857">
    <property type="entry name" value="Isochorismatase"/>
    <property type="match status" value="1"/>
</dbReference>
<evidence type="ECO:0000313" key="4">
    <source>
        <dbReference type="Proteomes" id="UP000075635"/>
    </source>
</evidence>
<comment type="caution">
    <text evidence="3">The sequence shown here is derived from an EMBL/GenBank/DDBJ whole genome shotgun (WGS) entry which is preliminary data.</text>
</comment>
<dbReference type="EMBL" id="JEMB01001666">
    <property type="protein sequence ID" value="KYF85631.1"/>
    <property type="molecule type" value="Genomic_DNA"/>
</dbReference>
<dbReference type="InterPro" id="IPR000868">
    <property type="entry name" value="Isochorismatase-like_dom"/>
</dbReference>
<dbReference type="GO" id="GO:0016787">
    <property type="term" value="F:hydrolase activity"/>
    <property type="evidence" value="ECO:0007669"/>
    <property type="project" value="UniProtKB-KW"/>
</dbReference>
<accession>A0A150RZN1</accession>
<feature type="domain" description="Isochorismatase-like" evidence="2">
    <location>
        <begin position="24"/>
        <end position="211"/>
    </location>
</feature>
<dbReference type="Proteomes" id="UP000075635">
    <property type="component" value="Unassembled WGS sequence"/>
</dbReference>